<feature type="transmembrane region" description="Helical" evidence="1">
    <location>
        <begin position="341"/>
        <end position="364"/>
    </location>
</feature>
<keyword evidence="1" id="KW-0812">Transmembrane</keyword>
<feature type="transmembrane region" description="Helical" evidence="1">
    <location>
        <begin position="130"/>
        <end position="153"/>
    </location>
</feature>
<protein>
    <submittedName>
        <fullName evidence="2">Uncharacterized protein</fullName>
    </submittedName>
</protein>
<evidence type="ECO:0000313" key="3">
    <source>
        <dbReference type="Proteomes" id="UP000813461"/>
    </source>
</evidence>
<proteinExistence type="predicted"/>
<dbReference type="OrthoDB" id="10029326at2759"/>
<feature type="transmembrane region" description="Helical" evidence="1">
    <location>
        <begin position="174"/>
        <end position="195"/>
    </location>
</feature>
<sequence>MTPPKVAAPLPTGSRPYNGLILAILPLLSATGAWYMRINTVLNDAPVGFNKTLEAGVHPNGVIIKKSYTGLGPVDEVLKLLVTAFLPGAARWNEPAFWQQFHFLLQIAPMIAVMNIEACRERNRGSWIKYTALFSFLYQNIGGAVIIPIWMLLFHRLSSPNTYFNTGRTVPLPYARLILPSILAIYLAPTLAIFYPGNSLETLQTILAWWQFTPIFVNIPLWFAASSVSAVPTTGKAKIADAQHLKVIYYVVFFISLISHWITIFFVTSSEDPAVSLRSVFLPSPARWLTSYDNGLLWIFQWDWIICALMYLIPAFVAICDLQRLLPDLDTASLNDRMQMAVYLVCALTVLGGPGAALAGVWGWREEQMEIVEERAEKEGLKKGL</sequence>
<accession>A0A8K0R5P9</accession>
<gene>
    <name evidence="2" type="ORF">FB567DRAFT_592307</name>
</gene>
<keyword evidence="3" id="KW-1185">Reference proteome</keyword>
<name>A0A8K0R5P9_9PLEO</name>
<feature type="transmembrane region" description="Helical" evidence="1">
    <location>
        <begin position="20"/>
        <end position="36"/>
    </location>
</feature>
<evidence type="ECO:0000313" key="2">
    <source>
        <dbReference type="EMBL" id="KAH7087634.1"/>
    </source>
</evidence>
<dbReference type="EMBL" id="JAGMVJ010000009">
    <property type="protein sequence ID" value="KAH7087634.1"/>
    <property type="molecule type" value="Genomic_DNA"/>
</dbReference>
<organism evidence="2 3">
    <name type="scientific">Paraphoma chrysanthemicola</name>
    <dbReference type="NCBI Taxonomy" id="798071"/>
    <lineage>
        <taxon>Eukaryota</taxon>
        <taxon>Fungi</taxon>
        <taxon>Dikarya</taxon>
        <taxon>Ascomycota</taxon>
        <taxon>Pezizomycotina</taxon>
        <taxon>Dothideomycetes</taxon>
        <taxon>Pleosporomycetidae</taxon>
        <taxon>Pleosporales</taxon>
        <taxon>Pleosporineae</taxon>
        <taxon>Phaeosphaeriaceae</taxon>
        <taxon>Paraphoma</taxon>
    </lineage>
</organism>
<keyword evidence="1" id="KW-0472">Membrane</keyword>
<evidence type="ECO:0000256" key="1">
    <source>
        <dbReference type="SAM" id="Phobius"/>
    </source>
</evidence>
<feature type="transmembrane region" description="Helical" evidence="1">
    <location>
        <begin position="299"/>
        <end position="320"/>
    </location>
</feature>
<reference evidence="2" key="1">
    <citation type="journal article" date="2021" name="Nat. Commun.">
        <title>Genetic determinants of endophytism in the Arabidopsis root mycobiome.</title>
        <authorList>
            <person name="Mesny F."/>
            <person name="Miyauchi S."/>
            <person name="Thiergart T."/>
            <person name="Pickel B."/>
            <person name="Atanasova L."/>
            <person name="Karlsson M."/>
            <person name="Huettel B."/>
            <person name="Barry K.W."/>
            <person name="Haridas S."/>
            <person name="Chen C."/>
            <person name="Bauer D."/>
            <person name="Andreopoulos W."/>
            <person name="Pangilinan J."/>
            <person name="LaButti K."/>
            <person name="Riley R."/>
            <person name="Lipzen A."/>
            <person name="Clum A."/>
            <person name="Drula E."/>
            <person name="Henrissat B."/>
            <person name="Kohler A."/>
            <person name="Grigoriev I.V."/>
            <person name="Martin F.M."/>
            <person name="Hacquard S."/>
        </authorList>
    </citation>
    <scope>NUCLEOTIDE SEQUENCE</scope>
    <source>
        <strain evidence="2">MPI-SDFR-AT-0120</strain>
    </source>
</reference>
<dbReference type="Proteomes" id="UP000813461">
    <property type="component" value="Unassembled WGS sequence"/>
</dbReference>
<comment type="caution">
    <text evidence="2">The sequence shown here is derived from an EMBL/GenBank/DDBJ whole genome shotgun (WGS) entry which is preliminary data.</text>
</comment>
<feature type="transmembrane region" description="Helical" evidence="1">
    <location>
        <begin position="247"/>
        <end position="267"/>
    </location>
</feature>
<keyword evidence="1" id="KW-1133">Transmembrane helix</keyword>
<dbReference type="AlphaFoldDB" id="A0A8K0R5P9"/>